<dbReference type="AlphaFoldDB" id="A0AA38Y6B2"/>
<accession>A0AA38Y6B2</accession>
<name>A0AA38Y6B2_9EURO</name>
<protein>
    <recommendedName>
        <fullName evidence="3">Aspartate racemase</fullName>
    </recommendedName>
</protein>
<proteinExistence type="predicted"/>
<reference evidence="1" key="1">
    <citation type="submission" date="2022-10" db="EMBL/GenBank/DDBJ databases">
        <title>Culturing micro-colonial fungi from biological soil crusts in the Mojave desert and describing Neophaeococcomyces mojavensis, and introducing the new genera and species Taxawa tesnikishii.</title>
        <authorList>
            <person name="Kurbessoian T."/>
            <person name="Stajich J.E."/>
        </authorList>
    </citation>
    <scope>NUCLEOTIDE SEQUENCE</scope>
    <source>
        <strain evidence="1">TK_35</strain>
    </source>
</reference>
<sequence>MAQKELSRRLSVPVAASSLLQIPLIRTTLRYGQGIGILTFDRLRLNHRHLAAVGITDISGLYISGPPPEGRMKGCLRDGLPYNVDALTEELIKVAMDLVSDHNDIGAILLECTQFPPFADAIQRVTGLPVYDVTTLANWFYAGLVRKPFAPLTATEKADTLIKRPRTEEELLENEVKTT</sequence>
<evidence type="ECO:0008006" key="3">
    <source>
        <dbReference type="Google" id="ProtNLM"/>
    </source>
</evidence>
<keyword evidence="2" id="KW-1185">Reference proteome</keyword>
<dbReference type="EMBL" id="JAPDRN010000028">
    <property type="protein sequence ID" value="KAJ9636589.1"/>
    <property type="molecule type" value="Genomic_DNA"/>
</dbReference>
<organism evidence="1 2">
    <name type="scientific">Knufia peltigerae</name>
    <dbReference type="NCBI Taxonomy" id="1002370"/>
    <lineage>
        <taxon>Eukaryota</taxon>
        <taxon>Fungi</taxon>
        <taxon>Dikarya</taxon>
        <taxon>Ascomycota</taxon>
        <taxon>Pezizomycotina</taxon>
        <taxon>Eurotiomycetes</taxon>
        <taxon>Chaetothyriomycetidae</taxon>
        <taxon>Chaetothyriales</taxon>
        <taxon>Trichomeriaceae</taxon>
        <taxon>Knufia</taxon>
    </lineage>
</organism>
<comment type="caution">
    <text evidence="1">The sequence shown here is derived from an EMBL/GenBank/DDBJ whole genome shotgun (WGS) entry which is preliminary data.</text>
</comment>
<dbReference type="Proteomes" id="UP001172681">
    <property type="component" value="Unassembled WGS sequence"/>
</dbReference>
<gene>
    <name evidence="1" type="ORF">H2204_005189</name>
</gene>
<evidence type="ECO:0000313" key="1">
    <source>
        <dbReference type="EMBL" id="KAJ9636589.1"/>
    </source>
</evidence>
<evidence type="ECO:0000313" key="2">
    <source>
        <dbReference type="Proteomes" id="UP001172681"/>
    </source>
</evidence>